<proteinExistence type="predicted"/>
<reference evidence="1" key="1">
    <citation type="journal article" date="2014" name="Front. Microbiol.">
        <title>High frequency of phylogenetically diverse reductive dehalogenase-homologous genes in deep subseafloor sedimentary metagenomes.</title>
        <authorList>
            <person name="Kawai M."/>
            <person name="Futagami T."/>
            <person name="Toyoda A."/>
            <person name="Takaki Y."/>
            <person name="Nishi S."/>
            <person name="Hori S."/>
            <person name="Arai W."/>
            <person name="Tsubouchi T."/>
            <person name="Morono Y."/>
            <person name="Uchiyama I."/>
            <person name="Ito T."/>
            <person name="Fujiyama A."/>
            <person name="Inagaki F."/>
            <person name="Takami H."/>
        </authorList>
    </citation>
    <scope>NUCLEOTIDE SEQUENCE</scope>
    <source>
        <strain evidence="1">Expedition CK06-06</strain>
    </source>
</reference>
<dbReference type="EMBL" id="BARW01006578">
    <property type="protein sequence ID" value="GAI77884.1"/>
    <property type="molecule type" value="Genomic_DNA"/>
</dbReference>
<name>X1TCX4_9ZZZZ</name>
<gene>
    <name evidence="1" type="ORF">S12H4_13824</name>
</gene>
<sequence>MKYNLDLLNEYYQELEQASRGNLDKAIDKIIEVKKRNGKIMVVTGSGPNIHEGVTVLISELMDKNIVNSVSTSSAVIAHEMAGSLDKVKRIKADKLGFKLGSNFLPRGDIFEFTKIEESDLENLKKELVLDEELLIKSKSTDGDVIIKAAGNMAYPMGLRTEILSREILNIAQTYSLPFEEVAGWGADKRTMMGKGAEKGFPVIVSVPQLVGGGAVGLSVGDSISISERSMRIARMLEESDII</sequence>
<dbReference type="AlphaFoldDB" id="X1TCX4"/>
<accession>X1TCX4</accession>
<comment type="caution">
    <text evidence="1">The sequence shown here is derived from an EMBL/GenBank/DDBJ whole genome shotgun (WGS) entry which is preliminary data.</text>
</comment>
<protein>
    <submittedName>
        <fullName evidence="1">Uncharacterized protein</fullName>
    </submittedName>
</protein>
<evidence type="ECO:0000313" key="1">
    <source>
        <dbReference type="EMBL" id="GAI77884.1"/>
    </source>
</evidence>
<feature type="non-terminal residue" evidence="1">
    <location>
        <position position="243"/>
    </location>
</feature>
<organism evidence="1">
    <name type="scientific">marine sediment metagenome</name>
    <dbReference type="NCBI Taxonomy" id="412755"/>
    <lineage>
        <taxon>unclassified sequences</taxon>
        <taxon>metagenomes</taxon>
        <taxon>ecological metagenomes</taxon>
    </lineage>
</organism>